<comment type="caution">
    <text evidence="3">The sequence shown here is derived from an EMBL/GenBank/DDBJ whole genome shotgun (WGS) entry which is preliminary data.</text>
</comment>
<protein>
    <submittedName>
        <fullName evidence="3">Uncharacterized protein</fullName>
    </submittedName>
</protein>
<evidence type="ECO:0000256" key="1">
    <source>
        <dbReference type="SAM" id="Coils"/>
    </source>
</evidence>
<proteinExistence type="predicted"/>
<feature type="coiled-coil region" evidence="1">
    <location>
        <begin position="70"/>
        <end position="98"/>
    </location>
</feature>
<dbReference type="EMBL" id="JAZAQF010000088">
    <property type="protein sequence ID" value="MFG3819346.1"/>
    <property type="molecule type" value="Genomic_DNA"/>
</dbReference>
<evidence type="ECO:0000313" key="3">
    <source>
        <dbReference type="EMBL" id="MFG3819346.1"/>
    </source>
</evidence>
<feature type="transmembrane region" description="Helical" evidence="2">
    <location>
        <begin position="7"/>
        <end position="26"/>
    </location>
</feature>
<evidence type="ECO:0000313" key="4">
    <source>
        <dbReference type="Proteomes" id="UP001604335"/>
    </source>
</evidence>
<feature type="transmembrane region" description="Helical" evidence="2">
    <location>
        <begin position="46"/>
        <end position="67"/>
    </location>
</feature>
<dbReference type="RefSeq" id="WP_393015195.1">
    <property type="nucleotide sequence ID" value="NZ_JAZAQF010000088.1"/>
</dbReference>
<keyword evidence="2" id="KW-0472">Membrane</keyword>
<keyword evidence="2" id="KW-0812">Transmembrane</keyword>
<dbReference type="Proteomes" id="UP001604335">
    <property type="component" value="Unassembled WGS sequence"/>
</dbReference>
<keyword evidence="1" id="KW-0175">Coiled coil</keyword>
<accession>A0ABW7CHR0</accession>
<keyword evidence="4" id="KW-1185">Reference proteome</keyword>
<keyword evidence="2" id="KW-1133">Transmembrane helix</keyword>
<name>A0ABW7CHR0_9CYAN</name>
<sequence length="151" mass="17160">MKIIKKILAGSFLTLGGFFWLVALLVPLSPLEPGQTVADRERENQSAILGCVVFGAPFVTGGGWLLWDLKKQHQTQQKNQERQQQEQLRQCLMELLAEGQGQVTLFEFAMRSGLEADRARAYLDRMSIEFGAEYQIGQQGETRYFFPISHH</sequence>
<reference evidence="4" key="1">
    <citation type="journal article" date="2024" name="Algal Res.">
        <title>Biochemical, toxicological and genomic investigation of a high-biomass producing Limnothrix strain isolated from Italian shallow drinking water reservoir.</title>
        <authorList>
            <person name="Simonazzi M."/>
            <person name="Shishido T.K."/>
            <person name="Delbaje E."/>
            <person name="Wahlsten M."/>
            <person name="Fewer D.P."/>
            <person name="Sivonen K."/>
            <person name="Pezzolesi L."/>
            <person name="Pistocchi R."/>
        </authorList>
    </citation>
    <scope>NUCLEOTIDE SEQUENCE [LARGE SCALE GENOMIC DNA]</scope>
    <source>
        <strain evidence="4">LRLZ20PSL1</strain>
    </source>
</reference>
<organism evidence="3 4">
    <name type="scientific">Limnothrix redekei LRLZ20PSL1</name>
    <dbReference type="NCBI Taxonomy" id="3112953"/>
    <lineage>
        <taxon>Bacteria</taxon>
        <taxon>Bacillati</taxon>
        <taxon>Cyanobacteriota</taxon>
        <taxon>Cyanophyceae</taxon>
        <taxon>Pseudanabaenales</taxon>
        <taxon>Pseudanabaenaceae</taxon>
        <taxon>Limnothrix</taxon>
    </lineage>
</organism>
<gene>
    <name evidence="3" type="ORF">VPK24_17000</name>
</gene>
<evidence type="ECO:0000256" key="2">
    <source>
        <dbReference type="SAM" id="Phobius"/>
    </source>
</evidence>